<dbReference type="PROSITE" id="PS51837">
    <property type="entry name" value="LITAF"/>
    <property type="match status" value="1"/>
</dbReference>
<comment type="similarity">
    <text evidence="4">Belongs to the CDIP1/LITAF family.</text>
</comment>
<dbReference type="OMA" id="WYKRALF"/>
<evidence type="ECO:0000256" key="5">
    <source>
        <dbReference type="ARBA" id="ARBA00022723"/>
    </source>
</evidence>
<comment type="subcellular location">
    <subcellularLocation>
        <location evidence="2">Endosome membrane</location>
        <topology evidence="2">Peripheral membrane protein</topology>
    </subcellularLocation>
    <subcellularLocation>
        <location evidence="1">Late endosome membrane</location>
    </subcellularLocation>
    <subcellularLocation>
        <location evidence="3">Lysosome membrane</location>
        <topology evidence="3">Peripheral membrane protein</topology>
        <orientation evidence="3">Cytoplasmic side</orientation>
    </subcellularLocation>
</comment>
<dbReference type="SMART" id="SM00714">
    <property type="entry name" value="LITAF"/>
    <property type="match status" value="1"/>
</dbReference>
<dbReference type="PANTHER" id="PTHR23292">
    <property type="entry name" value="LIPOPOLYSACCHARIDE-INDUCED TUMOR NECROSIS FACTOR-ALPHA FACTOR"/>
    <property type="match status" value="1"/>
</dbReference>
<gene>
    <name evidence="9" type="ORF">DGUA_6G000260</name>
</gene>
<dbReference type="InterPro" id="IPR006629">
    <property type="entry name" value="LITAF"/>
</dbReference>
<dbReference type="Pfam" id="PF10601">
    <property type="entry name" value="zf-LITAF-like"/>
    <property type="match status" value="1"/>
</dbReference>
<proteinExistence type="inferred from homology"/>
<dbReference type="Proteomes" id="UP000268350">
    <property type="component" value="Unassembled WGS sequence"/>
</dbReference>
<evidence type="ECO:0000256" key="7">
    <source>
        <dbReference type="ARBA" id="ARBA00023136"/>
    </source>
</evidence>
<dbReference type="AlphaFoldDB" id="A0A3B0JI18"/>
<dbReference type="GO" id="GO:0005765">
    <property type="term" value="C:lysosomal membrane"/>
    <property type="evidence" value="ECO:0007669"/>
    <property type="project" value="UniProtKB-SubCell"/>
</dbReference>
<keyword evidence="10" id="KW-1185">Reference proteome</keyword>
<reference evidence="10" key="1">
    <citation type="submission" date="2018-01" db="EMBL/GenBank/DDBJ databases">
        <authorList>
            <person name="Alioto T."/>
            <person name="Alioto T."/>
        </authorList>
    </citation>
    <scope>NUCLEOTIDE SEQUENCE [LARGE SCALE GENOMIC DNA]</scope>
</reference>
<keyword evidence="7" id="KW-0472">Membrane</keyword>
<evidence type="ECO:0000256" key="3">
    <source>
        <dbReference type="ARBA" id="ARBA00004630"/>
    </source>
</evidence>
<evidence type="ECO:0000256" key="1">
    <source>
        <dbReference type="ARBA" id="ARBA00004414"/>
    </source>
</evidence>
<keyword evidence="5" id="KW-0479">Metal-binding</keyword>
<sequence length="149" mass="17151">MASTESLDGSVCDYENEDGVVSAVPQVGHLTTEPQQLQCPACRQWQTTRVEREAVTCLQRIACTVNVLLCCNPIRWEGRHDVNHYCGACGCFIGRHISLSWYKRTLFRLQRGEVEDNGRWQRFRKVEKEQLDAKKLGKQRQALDRQANK</sequence>
<evidence type="ECO:0000256" key="2">
    <source>
        <dbReference type="ARBA" id="ARBA00004481"/>
    </source>
</evidence>
<dbReference type="GO" id="GO:0008270">
    <property type="term" value="F:zinc ion binding"/>
    <property type="evidence" value="ECO:0007669"/>
    <property type="project" value="TreeGrafter"/>
</dbReference>
<name>A0A3B0JI18_DROGU</name>
<evidence type="ECO:0000259" key="8">
    <source>
        <dbReference type="PROSITE" id="PS51837"/>
    </source>
</evidence>
<organism evidence="9 10">
    <name type="scientific">Drosophila guanche</name>
    <name type="common">Fruit fly</name>
    <dbReference type="NCBI Taxonomy" id="7266"/>
    <lineage>
        <taxon>Eukaryota</taxon>
        <taxon>Metazoa</taxon>
        <taxon>Ecdysozoa</taxon>
        <taxon>Arthropoda</taxon>
        <taxon>Hexapoda</taxon>
        <taxon>Insecta</taxon>
        <taxon>Pterygota</taxon>
        <taxon>Neoptera</taxon>
        <taxon>Endopterygota</taxon>
        <taxon>Diptera</taxon>
        <taxon>Brachycera</taxon>
        <taxon>Muscomorpha</taxon>
        <taxon>Ephydroidea</taxon>
        <taxon>Drosophilidae</taxon>
        <taxon>Drosophila</taxon>
        <taxon>Sophophora</taxon>
    </lineage>
</organism>
<accession>A0A3B0JI18</accession>
<dbReference type="InterPro" id="IPR037519">
    <property type="entry name" value="LITAF_fam"/>
</dbReference>
<keyword evidence="6" id="KW-0862">Zinc</keyword>
<dbReference type="OrthoDB" id="5599753at2759"/>
<evidence type="ECO:0000313" key="9">
    <source>
        <dbReference type="EMBL" id="SPP72866.1"/>
    </source>
</evidence>
<protein>
    <recommendedName>
        <fullName evidence="8">LITAF domain-containing protein</fullName>
    </recommendedName>
</protein>
<evidence type="ECO:0000256" key="6">
    <source>
        <dbReference type="ARBA" id="ARBA00022833"/>
    </source>
</evidence>
<dbReference type="EMBL" id="OUUW01000001">
    <property type="protein sequence ID" value="SPP72866.1"/>
    <property type="molecule type" value="Genomic_DNA"/>
</dbReference>
<dbReference type="PANTHER" id="PTHR23292:SF14">
    <property type="entry name" value="FI16615P1-RELATED"/>
    <property type="match status" value="1"/>
</dbReference>
<feature type="domain" description="LITAF" evidence="8">
    <location>
        <begin position="18"/>
        <end position="98"/>
    </location>
</feature>
<evidence type="ECO:0000313" key="10">
    <source>
        <dbReference type="Proteomes" id="UP000268350"/>
    </source>
</evidence>
<dbReference type="GO" id="GO:0031902">
    <property type="term" value="C:late endosome membrane"/>
    <property type="evidence" value="ECO:0007669"/>
    <property type="project" value="UniProtKB-SubCell"/>
</dbReference>
<evidence type="ECO:0000256" key="4">
    <source>
        <dbReference type="ARBA" id="ARBA00005975"/>
    </source>
</evidence>